<dbReference type="Proteomes" id="UP000033423">
    <property type="component" value="Unassembled WGS sequence"/>
</dbReference>
<dbReference type="InterPro" id="IPR024787">
    <property type="entry name" value="EcsC"/>
</dbReference>
<comment type="caution">
    <text evidence="1">The sequence shown here is derived from an EMBL/GenBank/DDBJ whole genome shotgun (WGS) entry which is preliminary data.</text>
</comment>
<dbReference type="EMBL" id="LACI01001272">
    <property type="protein sequence ID" value="KJU84849.1"/>
    <property type="molecule type" value="Genomic_DNA"/>
</dbReference>
<evidence type="ECO:0000313" key="2">
    <source>
        <dbReference type="Proteomes" id="UP000033423"/>
    </source>
</evidence>
<gene>
    <name evidence="1" type="ORF">MBAV_002972</name>
</gene>
<accession>A0A0F3GSF2</accession>
<protein>
    <submittedName>
        <fullName evidence="1">Magnetosome protein Mad31</fullName>
    </submittedName>
</protein>
<keyword evidence="2" id="KW-1185">Reference proteome</keyword>
<dbReference type="Pfam" id="PF12787">
    <property type="entry name" value="EcsC"/>
    <property type="match status" value="1"/>
</dbReference>
<reference evidence="1 2" key="1">
    <citation type="submission" date="2015-02" db="EMBL/GenBank/DDBJ databases">
        <title>Single-cell genomics of uncultivated deep-branching MTB reveals a conserved set of magnetosome genes.</title>
        <authorList>
            <person name="Kolinko S."/>
            <person name="Richter M."/>
            <person name="Glockner F.O."/>
            <person name="Brachmann A."/>
            <person name="Schuler D."/>
        </authorList>
    </citation>
    <scope>NUCLEOTIDE SEQUENCE [LARGE SCALE GENOMIC DNA]</scope>
    <source>
        <strain evidence="1">TM-1</strain>
    </source>
</reference>
<proteinExistence type="predicted"/>
<sequence>MKEKEFDWFEKLLIVTGTNLPDIRSEVREVMTEYGYESEYEGGPKKIVAYKVASKLIRDSALKAGTIGGVSGAFATIPGLGTISSIILATTADLAILLRIQVELCYSIAVAYDVNLNEEELRAITLAIMGFSGSTQCVKGITAGVTRKLVDELADNYLKIGIAKATEGVAEALIPRLMRNVFKFLPLVGVPLGASINIVSTMKLGNQARKYFSTWHDPVELDVCVGE</sequence>
<name>A0A0F3GSF2_9BACT</name>
<organism evidence="1 2">
    <name type="scientific">Candidatus Magnetobacterium bavaricum</name>
    <dbReference type="NCBI Taxonomy" id="29290"/>
    <lineage>
        <taxon>Bacteria</taxon>
        <taxon>Pseudomonadati</taxon>
        <taxon>Nitrospirota</taxon>
        <taxon>Thermodesulfovibrionia</taxon>
        <taxon>Thermodesulfovibrionales</taxon>
        <taxon>Candidatus Magnetobacteriaceae</taxon>
        <taxon>Candidatus Magnetobacterium</taxon>
    </lineage>
</organism>
<evidence type="ECO:0000313" key="1">
    <source>
        <dbReference type="EMBL" id="KJU84849.1"/>
    </source>
</evidence>
<dbReference type="AlphaFoldDB" id="A0A0F3GSF2"/>